<dbReference type="EMBL" id="GGEC01081512">
    <property type="protein sequence ID" value="MBX61996.1"/>
    <property type="molecule type" value="Transcribed_RNA"/>
</dbReference>
<sequence>MPPLSFKIVSHTISKLSQSQKENFFYTRGKHLMIAFLY</sequence>
<name>A0A2P2Q4U9_RHIMU</name>
<evidence type="ECO:0000313" key="1">
    <source>
        <dbReference type="EMBL" id="MBX61996.1"/>
    </source>
</evidence>
<organism evidence="1">
    <name type="scientific">Rhizophora mucronata</name>
    <name type="common">Asiatic mangrove</name>
    <dbReference type="NCBI Taxonomy" id="61149"/>
    <lineage>
        <taxon>Eukaryota</taxon>
        <taxon>Viridiplantae</taxon>
        <taxon>Streptophyta</taxon>
        <taxon>Embryophyta</taxon>
        <taxon>Tracheophyta</taxon>
        <taxon>Spermatophyta</taxon>
        <taxon>Magnoliopsida</taxon>
        <taxon>eudicotyledons</taxon>
        <taxon>Gunneridae</taxon>
        <taxon>Pentapetalae</taxon>
        <taxon>rosids</taxon>
        <taxon>fabids</taxon>
        <taxon>Malpighiales</taxon>
        <taxon>Rhizophoraceae</taxon>
        <taxon>Rhizophora</taxon>
    </lineage>
</organism>
<dbReference type="AlphaFoldDB" id="A0A2P2Q4U9"/>
<protein>
    <submittedName>
        <fullName evidence="1">Uncharacterized protein</fullName>
    </submittedName>
</protein>
<reference evidence="1" key="1">
    <citation type="submission" date="2018-02" db="EMBL/GenBank/DDBJ databases">
        <title>Rhizophora mucronata_Transcriptome.</title>
        <authorList>
            <person name="Meera S.P."/>
            <person name="Sreeshan A."/>
            <person name="Augustine A."/>
        </authorList>
    </citation>
    <scope>NUCLEOTIDE SEQUENCE</scope>
    <source>
        <tissue evidence="1">Leaf</tissue>
    </source>
</reference>
<accession>A0A2P2Q4U9</accession>
<proteinExistence type="predicted"/>